<comment type="caution">
    <text evidence="1">The sequence shown here is derived from an EMBL/GenBank/DDBJ whole genome shotgun (WGS) entry which is preliminary data.</text>
</comment>
<dbReference type="Proteomes" id="UP001150925">
    <property type="component" value="Unassembled WGS sequence"/>
</dbReference>
<feature type="non-terminal residue" evidence="1">
    <location>
        <position position="1"/>
    </location>
</feature>
<proteinExistence type="predicted"/>
<evidence type="ECO:0000313" key="1">
    <source>
        <dbReference type="EMBL" id="KAJ1967027.1"/>
    </source>
</evidence>
<dbReference type="AlphaFoldDB" id="A0A9W8AQR1"/>
<accession>A0A9W8AQR1</accession>
<sequence length="79" mass="8181">ALATVFSTAVVASKCGESSNLNNPATPNYGQGVPPPAANGIKEEGKCKNDGDCRTGEYCSIYEFCQDPKVNPNAGVNTV</sequence>
<dbReference type="EMBL" id="JANBPY010000407">
    <property type="protein sequence ID" value="KAJ1967027.1"/>
    <property type="molecule type" value="Genomic_DNA"/>
</dbReference>
<keyword evidence="2" id="KW-1185">Reference proteome</keyword>
<evidence type="ECO:0000313" key="2">
    <source>
        <dbReference type="Proteomes" id="UP001150925"/>
    </source>
</evidence>
<gene>
    <name evidence="1" type="ORF">IWQ62_002109</name>
</gene>
<name>A0A9W8AQR1_9FUNG</name>
<reference evidence="1" key="1">
    <citation type="submission" date="2022-07" db="EMBL/GenBank/DDBJ databases">
        <title>Phylogenomic reconstructions and comparative analyses of Kickxellomycotina fungi.</title>
        <authorList>
            <person name="Reynolds N.K."/>
            <person name="Stajich J.E."/>
            <person name="Barry K."/>
            <person name="Grigoriev I.V."/>
            <person name="Crous P."/>
            <person name="Smith M.E."/>
        </authorList>
    </citation>
    <scope>NUCLEOTIDE SEQUENCE</scope>
    <source>
        <strain evidence="1">RSA 1196</strain>
    </source>
</reference>
<protein>
    <submittedName>
        <fullName evidence="1">Uncharacterized protein</fullName>
    </submittedName>
</protein>
<organism evidence="1 2">
    <name type="scientific">Dispira parvispora</name>
    <dbReference type="NCBI Taxonomy" id="1520584"/>
    <lineage>
        <taxon>Eukaryota</taxon>
        <taxon>Fungi</taxon>
        <taxon>Fungi incertae sedis</taxon>
        <taxon>Zoopagomycota</taxon>
        <taxon>Kickxellomycotina</taxon>
        <taxon>Dimargaritomycetes</taxon>
        <taxon>Dimargaritales</taxon>
        <taxon>Dimargaritaceae</taxon>
        <taxon>Dispira</taxon>
    </lineage>
</organism>